<gene>
    <name evidence="3" type="ORF">C4K88_07170</name>
</gene>
<dbReference type="PANTHER" id="PTHR21666:SF270">
    <property type="entry name" value="MUREIN HYDROLASE ACTIVATOR ENVC"/>
    <property type="match status" value="1"/>
</dbReference>
<name>A0A2S5IYA2_9MICC</name>
<evidence type="ECO:0000259" key="2">
    <source>
        <dbReference type="Pfam" id="PF01551"/>
    </source>
</evidence>
<dbReference type="AlphaFoldDB" id="A0A2S5IYA2"/>
<dbReference type="PANTHER" id="PTHR21666">
    <property type="entry name" value="PEPTIDASE-RELATED"/>
    <property type="match status" value="1"/>
</dbReference>
<keyword evidence="4" id="KW-1185">Reference proteome</keyword>
<dbReference type="InterPro" id="IPR050570">
    <property type="entry name" value="Cell_wall_metabolism_enzyme"/>
</dbReference>
<dbReference type="Gene3D" id="2.70.70.10">
    <property type="entry name" value="Glucose Permease (Domain IIA)"/>
    <property type="match status" value="1"/>
</dbReference>
<evidence type="ECO:0000313" key="3">
    <source>
        <dbReference type="EMBL" id="PPB49470.1"/>
    </source>
</evidence>
<feature type="region of interest" description="Disordered" evidence="1">
    <location>
        <begin position="41"/>
        <end position="64"/>
    </location>
</feature>
<protein>
    <recommendedName>
        <fullName evidence="2">M23ase beta-sheet core domain-containing protein</fullName>
    </recommendedName>
</protein>
<feature type="region of interest" description="Disordered" evidence="1">
    <location>
        <begin position="1"/>
        <end position="29"/>
    </location>
</feature>
<accession>A0A2S5IYA2</accession>
<dbReference type="Pfam" id="PF01551">
    <property type="entry name" value="Peptidase_M23"/>
    <property type="match status" value="1"/>
</dbReference>
<dbReference type="Proteomes" id="UP000239297">
    <property type="component" value="Unassembled WGS sequence"/>
</dbReference>
<feature type="domain" description="M23ase beta-sheet core" evidence="2">
    <location>
        <begin position="142"/>
        <end position="248"/>
    </location>
</feature>
<sequence>MACPPDPPAPRSQRRRRLGRHGAVPTRTVPARAVPAGAVPTRTVPSRTVPSRTAPSRTVPSRTAPARAALARAVRAVGAALLAVLLCSPSGTPPAAAAVIEFTSASVWYAPAPYVPEWSWPLAPVPEVLRPFEKPPQKWKRGHRGVDLAGAGVGGAGVGGSVRVLSPADGIVSFAGTVVDRGVLSIDHGDGRVSSFEPVSTDLSRGEHVARGQAVATLAPLPDGTGRGHCAQPCIHWGVRRDGEYVDPLSFVTDRRPSVLLPLDDRRRGGT</sequence>
<evidence type="ECO:0000256" key="1">
    <source>
        <dbReference type="SAM" id="MobiDB-lite"/>
    </source>
</evidence>
<feature type="compositionally biased region" description="Polar residues" evidence="1">
    <location>
        <begin position="43"/>
        <end position="61"/>
    </location>
</feature>
<dbReference type="InterPro" id="IPR011055">
    <property type="entry name" value="Dup_hybrid_motif"/>
</dbReference>
<organism evidence="3 4">
    <name type="scientific">Arthrobacter pityocampae</name>
    <dbReference type="NCBI Taxonomy" id="547334"/>
    <lineage>
        <taxon>Bacteria</taxon>
        <taxon>Bacillati</taxon>
        <taxon>Actinomycetota</taxon>
        <taxon>Actinomycetes</taxon>
        <taxon>Micrococcales</taxon>
        <taxon>Micrococcaceae</taxon>
        <taxon>Arthrobacter</taxon>
    </lineage>
</organism>
<dbReference type="EMBL" id="PRKW01000003">
    <property type="protein sequence ID" value="PPB49470.1"/>
    <property type="molecule type" value="Genomic_DNA"/>
</dbReference>
<dbReference type="InterPro" id="IPR016047">
    <property type="entry name" value="M23ase_b-sheet_dom"/>
</dbReference>
<dbReference type="SUPFAM" id="SSF51261">
    <property type="entry name" value="Duplicated hybrid motif"/>
    <property type="match status" value="1"/>
</dbReference>
<reference evidence="3 4" key="1">
    <citation type="journal article" date="2014" name="Int. J. Syst. Evol. Microbiol.">
        <title>Arthrobacter pityocampae sp. nov., isolated from Thaumetopoea pityocampa (Lep., Thaumetopoeidae).</title>
        <authorList>
            <person name="Ince I.A."/>
            <person name="Demirbag Z."/>
            <person name="Kati H."/>
        </authorList>
    </citation>
    <scope>NUCLEOTIDE SEQUENCE [LARGE SCALE GENOMIC DNA]</scope>
    <source>
        <strain evidence="3 4">Tp2</strain>
    </source>
</reference>
<comment type="caution">
    <text evidence="3">The sequence shown here is derived from an EMBL/GenBank/DDBJ whole genome shotgun (WGS) entry which is preliminary data.</text>
</comment>
<feature type="compositionally biased region" description="Pro residues" evidence="1">
    <location>
        <begin position="1"/>
        <end position="10"/>
    </location>
</feature>
<dbReference type="GO" id="GO:0004222">
    <property type="term" value="F:metalloendopeptidase activity"/>
    <property type="evidence" value="ECO:0007669"/>
    <property type="project" value="TreeGrafter"/>
</dbReference>
<proteinExistence type="predicted"/>
<evidence type="ECO:0000313" key="4">
    <source>
        <dbReference type="Proteomes" id="UP000239297"/>
    </source>
</evidence>
<dbReference type="OrthoDB" id="5245088at2"/>